<accession>A0A6A3A7P6</accession>
<dbReference type="Proteomes" id="UP000436088">
    <property type="component" value="Unassembled WGS sequence"/>
</dbReference>
<reference evidence="2" key="1">
    <citation type="submission" date="2019-09" db="EMBL/GenBank/DDBJ databases">
        <title>Draft genome information of white flower Hibiscus syriacus.</title>
        <authorList>
            <person name="Kim Y.-M."/>
        </authorList>
    </citation>
    <scope>NUCLEOTIDE SEQUENCE [LARGE SCALE GENOMIC DNA]</scope>
    <source>
        <strain evidence="2">YM2019G1</strain>
    </source>
</reference>
<comment type="caution">
    <text evidence="2">The sequence shown here is derived from an EMBL/GenBank/DDBJ whole genome shotgun (WGS) entry which is preliminary data.</text>
</comment>
<gene>
    <name evidence="2" type="ORF">F3Y22_tig00110584pilonHSYRG00138</name>
</gene>
<sequence length="418" mass="48532">MDDYGKRSRQIPAFGDWDYANDLPITQYFECARQAGLIRFSSSSGESNTCVRDLYEVDSRKHSRDLASSRKVSRVREKGGPHVKELKKGGRVRDVTEPRRKYPHHHHVSLSNNNYSTTRDSKQLKYDDVATNPKRVLVRQPKPVDEDLYKIPPELLDSSKRDVEDSHSKFEKEANHVMHQEIIVEQTHACLKRSASALLFPNLITTLCRKKKVVEEEFDKILLDLKGITREKLPTLLGFNENKAKKKDDEAAEFGATQYTTTSKDMMLWHQSTRRCSHIWLKISQNSLMKSCQHLRMPWHFQMSPSMTLRSSQKMLTQSTWFPSNNLSLSQSPKPRLSPPYLRRLPLLMSPPMRYQPDENVVKTYAAPRIKPYPIEKAPTMQHGHNDTTTIGSQGSRSKGDVQRKLMWQNRMEMPWHF</sequence>
<feature type="compositionally biased region" description="Basic and acidic residues" evidence="1">
    <location>
        <begin position="62"/>
        <end position="100"/>
    </location>
</feature>
<dbReference type="PANTHER" id="PTHR33699">
    <property type="entry name" value="EXPRESSED PROTEIN"/>
    <property type="match status" value="1"/>
</dbReference>
<evidence type="ECO:0000256" key="1">
    <source>
        <dbReference type="SAM" id="MobiDB-lite"/>
    </source>
</evidence>
<name>A0A6A3A7P6_HIBSY</name>
<dbReference type="PANTHER" id="PTHR33699:SF3">
    <property type="entry name" value="OS06G0347300 PROTEIN"/>
    <property type="match status" value="1"/>
</dbReference>
<feature type="compositionally biased region" description="Polar residues" evidence="1">
    <location>
        <begin position="109"/>
        <end position="118"/>
    </location>
</feature>
<keyword evidence="3" id="KW-1185">Reference proteome</keyword>
<evidence type="ECO:0000313" key="3">
    <source>
        <dbReference type="Proteomes" id="UP000436088"/>
    </source>
</evidence>
<evidence type="ECO:0000313" key="2">
    <source>
        <dbReference type="EMBL" id="KAE8699185.1"/>
    </source>
</evidence>
<dbReference type="EMBL" id="VEPZ02001041">
    <property type="protein sequence ID" value="KAE8699185.1"/>
    <property type="molecule type" value="Genomic_DNA"/>
</dbReference>
<proteinExistence type="predicted"/>
<protein>
    <submittedName>
        <fullName evidence="2">Vinorine synthase-like</fullName>
    </submittedName>
</protein>
<dbReference type="AlphaFoldDB" id="A0A6A3A7P6"/>
<organism evidence="2 3">
    <name type="scientific">Hibiscus syriacus</name>
    <name type="common">Rose of Sharon</name>
    <dbReference type="NCBI Taxonomy" id="106335"/>
    <lineage>
        <taxon>Eukaryota</taxon>
        <taxon>Viridiplantae</taxon>
        <taxon>Streptophyta</taxon>
        <taxon>Embryophyta</taxon>
        <taxon>Tracheophyta</taxon>
        <taxon>Spermatophyta</taxon>
        <taxon>Magnoliopsida</taxon>
        <taxon>eudicotyledons</taxon>
        <taxon>Gunneridae</taxon>
        <taxon>Pentapetalae</taxon>
        <taxon>rosids</taxon>
        <taxon>malvids</taxon>
        <taxon>Malvales</taxon>
        <taxon>Malvaceae</taxon>
        <taxon>Malvoideae</taxon>
        <taxon>Hibiscus</taxon>
    </lineage>
</organism>
<feature type="region of interest" description="Disordered" evidence="1">
    <location>
        <begin position="62"/>
        <end position="120"/>
    </location>
</feature>
<feature type="region of interest" description="Disordered" evidence="1">
    <location>
        <begin position="377"/>
        <end position="401"/>
    </location>
</feature>
<feature type="compositionally biased region" description="Polar residues" evidence="1">
    <location>
        <begin position="387"/>
        <end position="397"/>
    </location>
</feature>